<dbReference type="InterPro" id="IPR012341">
    <property type="entry name" value="6hp_glycosidase-like_sf"/>
</dbReference>
<dbReference type="NCBIfam" id="TIGR01409">
    <property type="entry name" value="TAT_signal_seq"/>
    <property type="match status" value="1"/>
</dbReference>
<dbReference type="PANTHER" id="PTHR37469:SF2">
    <property type="entry name" value="CELLOBIONIC ACID PHOSPHORYLASE"/>
    <property type="match status" value="1"/>
</dbReference>
<dbReference type="InterPro" id="IPR052047">
    <property type="entry name" value="GH94_Enzymes"/>
</dbReference>
<evidence type="ECO:0000259" key="2">
    <source>
        <dbReference type="Pfam" id="PF03633"/>
    </source>
</evidence>
<dbReference type="Pfam" id="PF22422">
    <property type="entry name" value="MGH1-like_GH"/>
    <property type="match status" value="1"/>
</dbReference>
<dbReference type="PANTHER" id="PTHR37469">
    <property type="entry name" value="CELLOBIONIC ACID PHOSPHORYLASE-RELATED"/>
    <property type="match status" value="1"/>
</dbReference>
<feature type="signal peptide" evidence="1">
    <location>
        <begin position="1"/>
        <end position="38"/>
    </location>
</feature>
<organism evidence="4 5">
    <name type="scientific">Streptomyces montanisoli</name>
    <dbReference type="NCBI Taxonomy" id="2798581"/>
    <lineage>
        <taxon>Bacteria</taxon>
        <taxon>Bacillati</taxon>
        <taxon>Actinomycetota</taxon>
        <taxon>Actinomycetes</taxon>
        <taxon>Kitasatosporales</taxon>
        <taxon>Streptomycetaceae</taxon>
        <taxon>Streptomyces</taxon>
    </lineage>
</organism>
<dbReference type="Proteomes" id="UP000670475">
    <property type="component" value="Unassembled WGS sequence"/>
</dbReference>
<dbReference type="EMBL" id="JAGIQL010000055">
    <property type="protein sequence ID" value="MBP0458916.1"/>
    <property type="molecule type" value="Genomic_DNA"/>
</dbReference>
<keyword evidence="5" id="KW-1185">Reference proteome</keyword>
<protein>
    <submittedName>
        <fullName evidence="4">Twin-arginine translocation signal domain-containing protein</fullName>
    </submittedName>
</protein>
<evidence type="ECO:0000259" key="3">
    <source>
        <dbReference type="Pfam" id="PF22422"/>
    </source>
</evidence>
<dbReference type="InterPro" id="IPR005194">
    <property type="entry name" value="Glyco_hydro_65_C"/>
</dbReference>
<dbReference type="InterPro" id="IPR008928">
    <property type="entry name" value="6-hairpin_glycosidase_sf"/>
</dbReference>
<dbReference type="GO" id="GO:0005975">
    <property type="term" value="P:carbohydrate metabolic process"/>
    <property type="evidence" value="ECO:0007669"/>
    <property type="project" value="InterPro"/>
</dbReference>
<feature type="chain" id="PRO_5038129165" evidence="1">
    <location>
        <begin position="39"/>
        <end position="536"/>
    </location>
</feature>
<reference evidence="4" key="1">
    <citation type="submission" date="2021-03" db="EMBL/GenBank/DDBJ databases">
        <title>Whole genome sequence of Streptomyces bomunensis MMS17-BM035.</title>
        <authorList>
            <person name="Lee J.H."/>
        </authorList>
    </citation>
    <scope>NUCLEOTIDE SEQUENCE</scope>
    <source>
        <strain evidence="4">MMS17-BM035</strain>
    </source>
</reference>
<evidence type="ECO:0000313" key="4">
    <source>
        <dbReference type="EMBL" id="MBP0458916.1"/>
    </source>
</evidence>
<dbReference type="Pfam" id="PF03633">
    <property type="entry name" value="Glyco_hydro_65C"/>
    <property type="match status" value="1"/>
</dbReference>
<dbReference type="InterPro" id="IPR006311">
    <property type="entry name" value="TAT_signal"/>
</dbReference>
<feature type="domain" description="Mannosylglycerate hydrolase MGH1-like glycoside hydrolase" evidence="3">
    <location>
        <begin position="164"/>
        <end position="425"/>
    </location>
</feature>
<comment type="caution">
    <text evidence="4">The sequence shown here is derived from an EMBL/GenBank/DDBJ whole genome shotgun (WGS) entry which is preliminary data.</text>
</comment>
<sequence>MAAARGNTSRRGFLAAGAAAAGAAGLGVAGAAAPPAEAATSGRRRVEYVLPTLTFDASAVQDELGTVYDSALTDVVGINTTYAVPATYDKAGLVSYPPGTLVRAGGGYPEPQRWTRDAAINAWSAVSLLGPSVGENTLWSVVDPGKGETGPVVQQDNQWWDQIVWAVGAWNHYLVTGDHDFLADAYGVASRTLALRKAQNLNASTGLFQGPGYMNDGIAGYPAPPWTSGIDSSFVLDYPHTDELMVLSTNCLYHGAHLALEGMATALGHHAAAAGYRKAAASLRSAIDRHLWREDAGTYGYFVHGGDAGKGHLDTSQEGAGLALAVLFGVADRRRTRLLLDGAHWQPHGIVNVWPHFERFSDDRPGRHNVMVWPMVHSMFGHAAARGGRTDLFARAVTELAALVKGTGGSFYELYHSVTGKVDGGWQTGGSGTLTHFDSQPDQAWSATGYLRLIHHGLFGLRPAADGLRIEPSLPKGWGDVRLRGLAYRDMTLDIELTGAGDRVHACVVDGRRARTASLPAHGGGHHTVRIALAGS</sequence>
<proteinExistence type="predicted"/>
<dbReference type="Gene3D" id="1.50.10.10">
    <property type="match status" value="1"/>
</dbReference>
<dbReference type="InterPro" id="IPR054491">
    <property type="entry name" value="MGH1-like_GH"/>
</dbReference>
<dbReference type="Gene3D" id="2.60.420.10">
    <property type="entry name" value="Maltose phosphorylase, domain 3"/>
    <property type="match status" value="1"/>
</dbReference>
<name>A0A940RW49_9ACTN</name>
<dbReference type="AlphaFoldDB" id="A0A940RW49"/>
<dbReference type="InterPro" id="IPR019546">
    <property type="entry name" value="TAT_signal_bac_arc"/>
</dbReference>
<dbReference type="PROSITE" id="PS51318">
    <property type="entry name" value="TAT"/>
    <property type="match status" value="1"/>
</dbReference>
<keyword evidence="1" id="KW-0732">Signal</keyword>
<evidence type="ECO:0000256" key="1">
    <source>
        <dbReference type="SAM" id="SignalP"/>
    </source>
</evidence>
<feature type="domain" description="Glycoside hydrolase family 65 C-terminal" evidence="2">
    <location>
        <begin position="461"/>
        <end position="506"/>
    </location>
</feature>
<gene>
    <name evidence="4" type="ORF">JFN87_15610</name>
</gene>
<dbReference type="SUPFAM" id="SSF48208">
    <property type="entry name" value="Six-hairpin glycosidases"/>
    <property type="match status" value="1"/>
</dbReference>
<dbReference type="RefSeq" id="WP_209340662.1">
    <property type="nucleotide sequence ID" value="NZ_JAGIQL010000055.1"/>
</dbReference>
<accession>A0A940RW49</accession>
<evidence type="ECO:0000313" key="5">
    <source>
        <dbReference type="Proteomes" id="UP000670475"/>
    </source>
</evidence>